<dbReference type="EMBL" id="GGEC01063829">
    <property type="protein sequence ID" value="MBX44313.1"/>
    <property type="molecule type" value="Transcribed_RNA"/>
</dbReference>
<protein>
    <submittedName>
        <fullName evidence="1">Uncharacterized protein</fullName>
    </submittedName>
</protein>
<reference evidence="1" key="1">
    <citation type="submission" date="2018-02" db="EMBL/GenBank/DDBJ databases">
        <title>Rhizophora mucronata_Transcriptome.</title>
        <authorList>
            <person name="Meera S.P."/>
            <person name="Sreeshan A."/>
            <person name="Augustine A."/>
        </authorList>
    </citation>
    <scope>NUCLEOTIDE SEQUENCE</scope>
    <source>
        <tissue evidence="1">Leaf</tissue>
    </source>
</reference>
<evidence type="ECO:0000313" key="1">
    <source>
        <dbReference type="EMBL" id="MBX44313.1"/>
    </source>
</evidence>
<sequence length="20" mass="2264">MSNLRCVLVQSAQKARKTMV</sequence>
<accession>A0A2P2NPA1</accession>
<proteinExistence type="predicted"/>
<organism evidence="1">
    <name type="scientific">Rhizophora mucronata</name>
    <name type="common">Asiatic mangrove</name>
    <dbReference type="NCBI Taxonomy" id="61149"/>
    <lineage>
        <taxon>Eukaryota</taxon>
        <taxon>Viridiplantae</taxon>
        <taxon>Streptophyta</taxon>
        <taxon>Embryophyta</taxon>
        <taxon>Tracheophyta</taxon>
        <taxon>Spermatophyta</taxon>
        <taxon>Magnoliopsida</taxon>
        <taxon>eudicotyledons</taxon>
        <taxon>Gunneridae</taxon>
        <taxon>Pentapetalae</taxon>
        <taxon>rosids</taxon>
        <taxon>fabids</taxon>
        <taxon>Malpighiales</taxon>
        <taxon>Rhizophoraceae</taxon>
        <taxon>Rhizophora</taxon>
    </lineage>
</organism>
<dbReference type="AlphaFoldDB" id="A0A2P2NPA1"/>
<name>A0A2P2NPA1_RHIMU</name>